<proteinExistence type="predicted"/>
<organism evidence="2 3">
    <name type="scientific">Carex littledalei</name>
    <dbReference type="NCBI Taxonomy" id="544730"/>
    <lineage>
        <taxon>Eukaryota</taxon>
        <taxon>Viridiplantae</taxon>
        <taxon>Streptophyta</taxon>
        <taxon>Embryophyta</taxon>
        <taxon>Tracheophyta</taxon>
        <taxon>Spermatophyta</taxon>
        <taxon>Magnoliopsida</taxon>
        <taxon>Liliopsida</taxon>
        <taxon>Poales</taxon>
        <taxon>Cyperaceae</taxon>
        <taxon>Cyperoideae</taxon>
        <taxon>Cariceae</taxon>
        <taxon>Carex</taxon>
        <taxon>Carex subgen. Euthyceras</taxon>
    </lineage>
</organism>
<evidence type="ECO:0000313" key="2">
    <source>
        <dbReference type="EMBL" id="KAF3332661.1"/>
    </source>
</evidence>
<sequence>MGNWEYLPTDLLISISTCIARNADYIRFRAACSSWRSATDSRPHHLPRQIPFLLLPGETFTFYSPSENRSYHVPFSNGTQYHFLGSSHGWLFLMGPTTSLFLLNPFARSMIALPPVVEIPNLFDQVTPTDVERYRGFMDRGDRSSTIGFWKYLLHKGKLCLDRGSTGFWIAVAFLKSGLAFYRPGDKSWAHAGRYWQFADAELYNGQLYTITRGGILSTIDVASSFKEAVVVSSSPFLFGQDVSIYLVGSAQDLLLVVRKYSYNSTGCRKTVGFEVYKLETEEPGWTRVNKLGDQVIFLERGTSVSLPASGLDGFEGNCIHFTEAYDPCEEDKYKGMDIGCYELEGGNIRQLLCCSPYSESAWPGPTWVTPCLW</sequence>
<reference evidence="2" key="1">
    <citation type="submission" date="2020-01" db="EMBL/GenBank/DDBJ databases">
        <title>Genome sequence of Kobresia littledalei, the first chromosome-level genome in the family Cyperaceae.</title>
        <authorList>
            <person name="Qu G."/>
        </authorList>
    </citation>
    <scope>NUCLEOTIDE SEQUENCE</scope>
    <source>
        <strain evidence="2">C.B.Clarke</strain>
        <tissue evidence="2">Leaf</tissue>
    </source>
</reference>
<dbReference type="Proteomes" id="UP000623129">
    <property type="component" value="Unassembled WGS sequence"/>
</dbReference>
<evidence type="ECO:0000259" key="1">
    <source>
        <dbReference type="Pfam" id="PF03478"/>
    </source>
</evidence>
<dbReference type="InterPro" id="IPR005174">
    <property type="entry name" value="KIB1-4_b-propeller"/>
</dbReference>
<dbReference type="OrthoDB" id="1023001at2759"/>
<accession>A0A833RAG2</accession>
<dbReference type="PANTHER" id="PTHR44259:SF114">
    <property type="entry name" value="OS06G0707300 PROTEIN"/>
    <property type="match status" value="1"/>
</dbReference>
<keyword evidence="3" id="KW-1185">Reference proteome</keyword>
<protein>
    <submittedName>
        <fullName evidence="2">F-box protein SKIP23-like protein</fullName>
    </submittedName>
</protein>
<dbReference type="AlphaFoldDB" id="A0A833RAG2"/>
<dbReference type="Pfam" id="PF03478">
    <property type="entry name" value="Beta-prop_KIB1-4"/>
    <property type="match status" value="1"/>
</dbReference>
<dbReference type="PANTHER" id="PTHR44259">
    <property type="entry name" value="OS07G0183000 PROTEIN-RELATED"/>
    <property type="match status" value="1"/>
</dbReference>
<name>A0A833RAG2_9POAL</name>
<evidence type="ECO:0000313" key="3">
    <source>
        <dbReference type="Proteomes" id="UP000623129"/>
    </source>
</evidence>
<gene>
    <name evidence="2" type="ORF">FCM35_KLT02238</name>
</gene>
<dbReference type="InterPro" id="IPR050942">
    <property type="entry name" value="F-box_BR-signaling"/>
</dbReference>
<feature type="domain" description="KIB1-4 beta-propeller" evidence="1">
    <location>
        <begin position="62"/>
        <end position="342"/>
    </location>
</feature>
<dbReference type="EMBL" id="SWLB01000011">
    <property type="protein sequence ID" value="KAF3332661.1"/>
    <property type="molecule type" value="Genomic_DNA"/>
</dbReference>
<comment type="caution">
    <text evidence="2">The sequence shown here is derived from an EMBL/GenBank/DDBJ whole genome shotgun (WGS) entry which is preliminary data.</text>
</comment>